<dbReference type="SMART" id="SM00304">
    <property type="entry name" value="HAMP"/>
    <property type="match status" value="1"/>
</dbReference>
<evidence type="ECO:0000256" key="4">
    <source>
        <dbReference type="ARBA" id="ARBA00029447"/>
    </source>
</evidence>
<dbReference type="InterPro" id="IPR000727">
    <property type="entry name" value="T_SNARE_dom"/>
</dbReference>
<dbReference type="PROSITE" id="PS50192">
    <property type="entry name" value="T_SNARE"/>
    <property type="match status" value="1"/>
</dbReference>
<keyword evidence="6" id="KW-0472">Membrane</keyword>
<dbReference type="GO" id="GO:0007165">
    <property type="term" value="P:signal transduction"/>
    <property type="evidence" value="ECO:0007669"/>
    <property type="project" value="UniProtKB-KW"/>
</dbReference>
<keyword evidence="11" id="KW-1185">Reference proteome</keyword>
<evidence type="ECO:0000259" key="9">
    <source>
        <dbReference type="PROSITE" id="PS50885"/>
    </source>
</evidence>
<accession>A8HRU7</accession>
<dbReference type="InterPro" id="IPR003660">
    <property type="entry name" value="HAMP_dom"/>
</dbReference>
<dbReference type="PROSITE" id="PS50885">
    <property type="entry name" value="HAMP"/>
    <property type="match status" value="1"/>
</dbReference>
<dbReference type="CDD" id="cd06225">
    <property type="entry name" value="HAMP"/>
    <property type="match status" value="1"/>
</dbReference>
<feature type="domain" description="Methyl-accepting transducer" evidence="7">
    <location>
        <begin position="334"/>
        <end position="570"/>
    </location>
</feature>
<comment type="subcellular location">
    <subcellularLocation>
        <location evidence="1">Cell inner membrane</location>
        <topology evidence="1">Multi-pass membrane protein</topology>
    </subcellularLocation>
</comment>
<feature type="transmembrane region" description="Helical" evidence="6">
    <location>
        <begin position="33"/>
        <end position="54"/>
    </location>
</feature>
<reference evidence="10 11" key="5">
    <citation type="journal article" date="2010" name="Appl. Environ. Microbiol.">
        <title>phrR-like gene praR of Azorhizobium caulinodans ORS571 is essential for symbiosis with Sesbania rostrata and is involved in expression of reb genes.</title>
        <authorList>
            <person name="Akiba N."/>
            <person name="Aono T."/>
            <person name="Toyazaki H."/>
            <person name="Sato S."/>
            <person name="Oyaizu H."/>
        </authorList>
    </citation>
    <scope>NUCLEOTIDE SEQUENCE [LARGE SCALE GENOMIC DNA]</scope>
    <source>
        <strain evidence="11">ATCC 43989 / DSM 5975 / JCM 20966 / LMG 6465 / NBRC 14845 / NCIMB 13405 / ORS 571</strain>
    </source>
</reference>
<dbReference type="Pfam" id="PF00672">
    <property type="entry name" value="HAMP"/>
    <property type="match status" value="1"/>
</dbReference>
<keyword evidence="2" id="KW-1003">Cell membrane</keyword>
<keyword evidence="6" id="KW-0812">Transmembrane</keyword>
<dbReference type="Proteomes" id="UP000000270">
    <property type="component" value="Chromosome"/>
</dbReference>
<reference evidence="11" key="2">
    <citation type="submission" date="2007-04" db="EMBL/GenBank/DDBJ databases">
        <title>Complete genome sequence of the nitrogen-fixing bacterium Azorhizobium caulinodans ORS571.</title>
        <authorList>
            <person name="Lee K.B."/>
            <person name="Backer P.D."/>
            <person name="Aono T."/>
            <person name="Liu C.T."/>
            <person name="Suzuki S."/>
            <person name="Suzuki T."/>
            <person name="Kaneko T."/>
            <person name="Yamada M."/>
            <person name="Tabata S."/>
            <person name="Kupfer D.M."/>
            <person name="Najar F.Z."/>
            <person name="Wiley G.B."/>
            <person name="Roe B."/>
            <person name="Binnewies T."/>
            <person name="Ussery D."/>
            <person name="Vereecke D."/>
            <person name="Gevers D."/>
            <person name="Holsters M."/>
            <person name="Oyaizu H."/>
        </authorList>
    </citation>
    <scope>NUCLEOTIDE SEQUENCE [LARGE SCALE GENOMIC DNA]</scope>
    <source>
        <strain evidence="11">ATCC 43989 / DSM 5975 / JCM 20966 / LMG 6465 / NBRC 14845 / NCIMB 13405 / ORS 571</strain>
    </source>
</reference>
<reference evidence="10 11" key="3">
    <citation type="journal article" date="2008" name="BMC Genomics">
        <title>The genome of the versatile nitrogen fixer Azorhizobium caulinodans ORS571.</title>
        <authorList>
            <person name="Lee KB."/>
            <person name="Backer P.D."/>
            <person name="Aono T."/>
            <person name="Liu CT."/>
            <person name="Suzuki S."/>
            <person name="Suzuki T."/>
            <person name="Kaneko T."/>
            <person name="Yamada M."/>
            <person name="Tabata S."/>
            <person name="Kupfer D.M."/>
            <person name="Najar F.Z."/>
            <person name="Wiley G.B."/>
            <person name="Roe B."/>
            <person name="Binnewies T.T."/>
            <person name="Ussery D.W."/>
            <person name="D'Haeze W."/>
            <person name="Herder J.D."/>
            <person name="Gevers D."/>
            <person name="Vereecke D."/>
            <person name="Holsters M."/>
            <person name="Oyaizu H."/>
        </authorList>
    </citation>
    <scope>NUCLEOTIDE SEQUENCE [LARGE SCALE GENOMIC DNA]</scope>
    <source>
        <strain evidence="11">ATCC 43989 / DSM 5975 / JCM 20966 / LMG 6465 / NBRC 14845 / NCIMB 13405 / ORS 571</strain>
    </source>
</reference>
<keyword evidence="6" id="KW-1133">Transmembrane helix</keyword>
<evidence type="ECO:0000259" key="8">
    <source>
        <dbReference type="PROSITE" id="PS50192"/>
    </source>
</evidence>
<dbReference type="AlphaFoldDB" id="A8HRU7"/>
<dbReference type="GO" id="GO:0005886">
    <property type="term" value="C:plasma membrane"/>
    <property type="evidence" value="ECO:0007669"/>
    <property type="project" value="UniProtKB-SubCell"/>
</dbReference>
<evidence type="ECO:0000256" key="3">
    <source>
        <dbReference type="ARBA" id="ARBA00023224"/>
    </source>
</evidence>
<reference evidence="10 11" key="1">
    <citation type="journal article" date="2007" name="Appl. Environ. Microbiol.">
        <title>Rhizobial factors required for stem nodule maturation and maintenance in Sesbania rostrata-Azorhizobium caulinodans ORS571 symbiosis.</title>
        <authorList>
            <person name="Suzuki S."/>
            <person name="Aono T."/>
            <person name="Lee KB."/>
            <person name="Suzuki T."/>
            <person name="Liu CT."/>
            <person name="Miwa H."/>
            <person name="Wakao S."/>
            <person name="Iki T."/>
            <person name="Oyaizu H."/>
        </authorList>
    </citation>
    <scope>NUCLEOTIDE SEQUENCE [LARGE SCALE GENOMIC DNA]</scope>
    <source>
        <strain evidence="11">ATCC 43989 / DSM 5975 / JCM 20966 / LMG 6465 / NBRC 14845 / NCIMB 13405 / ORS 571</strain>
    </source>
</reference>
<keyword evidence="2" id="KW-0997">Cell inner membrane</keyword>
<dbReference type="Gene3D" id="6.10.340.10">
    <property type="match status" value="1"/>
</dbReference>
<evidence type="ECO:0000256" key="6">
    <source>
        <dbReference type="SAM" id="Phobius"/>
    </source>
</evidence>
<gene>
    <name evidence="10" type="ordered locus">AZC_4097</name>
</gene>
<dbReference type="SMART" id="SM00283">
    <property type="entry name" value="MA"/>
    <property type="match status" value="1"/>
</dbReference>
<feature type="domain" description="T-SNARE coiled-coil homology" evidence="8">
    <location>
        <begin position="486"/>
        <end position="548"/>
    </location>
</feature>
<proteinExistence type="inferred from homology"/>
<comment type="similarity">
    <text evidence="4">Belongs to the methyl-accepting chemotaxis (MCP) protein family.</text>
</comment>
<dbReference type="Pfam" id="PF00015">
    <property type="entry name" value="MCPsignal"/>
    <property type="match status" value="1"/>
</dbReference>
<dbReference type="KEGG" id="azc:AZC_4097"/>
<dbReference type="HOGENOM" id="CLU_000445_107_27_5"/>
<protein>
    <submittedName>
        <fullName evidence="10">Methyl-accepting chemotaxis sensory transducer</fullName>
    </submittedName>
</protein>
<feature type="domain" description="HAMP" evidence="9">
    <location>
        <begin position="241"/>
        <end position="294"/>
    </location>
</feature>
<evidence type="ECO:0000256" key="2">
    <source>
        <dbReference type="ARBA" id="ARBA00022519"/>
    </source>
</evidence>
<dbReference type="PROSITE" id="PS50111">
    <property type="entry name" value="CHEMOTAXIS_TRANSDUC_2"/>
    <property type="match status" value="1"/>
</dbReference>
<dbReference type="PANTHER" id="PTHR32089">
    <property type="entry name" value="METHYL-ACCEPTING CHEMOTAXIS PROTEIN MCPB"/>
    <property type="match status" value="1"/>
</dbReference>
<dbReference type="eggNOG" id="COG0840">
    <property type="taxonomic scope" value="Bacteria"/>
</dbReference>
<evidence type="ECO:0000259" key="7">
    <source>
        <dbReference type="PROSITE" id="PS50111"/>
    </source>
</evidence>
<evidence type="ECO:0000256" key="1">
    <source>
        <dbReference type="ARBA" id="ARBA00004429"/>
    </source>
</evidence>
<dbReference type="Gene3D" id="1.10.287.950">
    <property type="entry name" value="Methyl-accepting chemotaxis protein"/>
    <property type="match status" value="1"/>
</dbReference>
<reference evidence="10 11" key="4">
    <citation type="journal article" date="2009" name="Appl. Environ. Microbiol.">
        <title>Comparative genome-wide transcriptional profiling of Azorhizobium caulinodans ORS571 grown under free-living and symbiotic conditions.</title>
        <authorList>
            <person name="Tsukada S."/>
            <person name="Aono T."/>
            <person name="Akiba N."/>
            <person name="Lee KB."/>
            <person name="Liu CT."/>
            <person name="Toyazaki H."/>
            <person name="Oyaizu H."/>
        </authorList>
    </citation>
    <scope>NUCLEOTIDE SEQUENCE [LARGE SCALE GENOMIC DNA]</scope>
    <source>
        <strain evidence="11">ATCC 43989 / DSM 5975 / JCM 20966 / LMG 6465 / NBRC 14845 / NCIMB 13405 / ORS 571</strain>
    </source>
</reference>
<dbReference type="STRING" id="438753.AZC_4097"/>
<evidence type="ECO:0000256" key="5">
    <source>
        <dbReference type="PROSITE-ProRule" id="PRU00284"/>
    </source>
</evidence>
<dbReference type="InterPro" id="IPR004089">
    <property type="entry name" value="MCPsignal_dom"/>
</dbReference>
<dbReference type="PANTHER" id="PTHR32089:SF112">
    <property type="entry name" value="LYSOZYME-LIKE PROTEIN-RELATED"/>
    <property type="match status" value="1"/>
</dbReference>
<name>A8HRU7_AZOC5</name>
<keyword evidence="3 5" id="KW-0807">Transducer</keyword>
<dbReference type="EMBL" id="AP009384">
    <property type="protein sequence ID" value="BAF90095.1"/>
    <property type="molecule type" value="Genomic_DNA"/>
</dbReference>
<organism evidence="10 11">
    <name type="scientific">Azorhizobium caulinodans (strain ATCC 43989 / DSM 5975 / JCM 20966 / LMG 6465 / NBRC 14845 / NCIMB 13405 / ORS 571)</name>
    <dbReference type="NCBI Taxonomy" id="438753"/>
    <lineage>
        <taxon>Bacteria</taxon>
        <taxon>Pseudomonadati</taxon>
        <taxon>Pseudomonadota</taxon>
        <taxon>Alphaproteobacteria</taxon>
        <taxon>Hyphomicrobiales</taxon>
        <taxon>Xanthobacteraceae</taxon>
        <taxon>Azorhizobium</taxon>
    </lineage>
</organism>
<feature type="transmembrane region" description="Helical" evidence="6">
    <location>
        <begin position="218"/>
        <end position="239"/>
    </location>
</feature>
<evidence type="ECO:0000313" key="11">
    <source>
        <dbReference type="Proteomes" id="UP000000270"/>
    </source>
</evidence>
<dbReference type="SUPFAM" id="SSF58104">
    <property type="entry name" value="Methyl-accepting chemotaxis protein (MCP) signaling domain"/>
    <property type="match status" value="1"/>
</dbReference>
<evidence type="ECO:0000313" key="10">
    <source>
        <dbReference type="EMBL" id="BAF90095.1"/>
    </source>
</evidence>
<sequence>MDQVTAVAPPAAGPASTTSRCASEGVMYTNLSLIWKVVSLLLALGLVSIAGATYSDYALREVNASYMSVLEGPSAAAVAGARANRLVSDTLGALYQNIASISPEDNARAKAAIVKAREGTLTRLAEAARLSPQFAPRFQDVSDRFQSVVDKSCAETIRLANASSDGDGNARTMAEMNKTCEPAFRTLIEGLFALNGDLVKAATEAGRQTSAKAERSSVLVLVVICLATLLLLAAAAVLVRQKIVAPIRAMIEVMKGLGEGRLAQAVAGTDRKDEVGAMAGALEVLRGQLSDAETVRQAQAAREAEERRVLDRRNTLAEDFVARMTELSSAFAASSDQVAGSARNLSATAEQTSRQAQAVAEAAEEAAVNVQTVAASSEQLAASVREITGQVSHSAQVADVAFNEAETSNSRIGELATAATAIGDVISLIKGIADQTNLLALNATIESARAGEAGKGFAVVASEVKELASQTARATDEIAAKISEIQQSTQGTVSSMAEIMRVIASMKQISSSIAGAVEEQGAATGEIAQNCQRAADGTQKVTQNITGVGQAAELTGSASTELLALSEGLSGQASDLKRVVEAFVLDLRAA</sequence>
<reference evidence="10 11" key="6">
    <citation type="journal article" date="2011" name="Appl. Environ. Microbiol.">
        <title>Involvement of the azorhizobial chromosome partition gene (parA) in the onset of bacteroid differentiation during Sesbania rostrata stem nodule development.</title>
        <authorList>
            <person name="Liu CT."/>
            <person name="Lee KB."/>
            <person name="Wang YS."/>
            <person name="Peng MH."/>
            <person name="Lee KT."/>
            <person name="Suzuki S."/>
            <person name="Suzuki T."/>
            <person name="Oyaizu H."/>
        </authorList>
    </citation>
    <scope>NUCLEOTIDE SEQUENCE [LARGE SCALE GENOMIC DNA]</scope>
    <source>
        <strain evidence="11">ATCC 43989 / DSM 5975 / JCM 20966 / LMG 6465 / NBRC 14845 / NCIMB 13405 / ORS 571</strain>
    </source>
</reference>